<dbReference type="InterPro" id="IPR005805">
    <property type="entry name" value="Rieske_Fe-S_prot_C"/>
</dbReference>
<keyword evidence="5" id="KW-1015">Disulfide bond</keyword>
<keyword evidence="3" id="KW-0408">Iron</keyword>
<dbReference type="InterPro" id="IPR036922">
    <property type="entry name" value="Rieske_2Fe-2S_sf"/>
</dbReference>
<keyword evidence="4" id="KW-0411">Iron-sulfur</keyword>
<dbReference type="GO" id="GO:0046872">
    <property type="term" value="F:metal ion binding"/>
    <property type="evidence" value="ECO:0007669"/>
    <property type="project" value="UniProtKB-KW"/>
</dbReference>
<evidence type="ECO:0000313" key="8">
    <source>
        <dbReference type="EMBL" id="SVA56341.1"/>
    </source>
</evidence>
<evidence type="ECO:0000256" key="1">
    <source>
        <dbReference type="ARBA" id="ARBA00022714"/>
    </source>
</evidence>
<dbReference type="PANTHER" id="PTHR10134">
    <property type="entry name" value="CYTOCHROME B-C1 COMPLEX SUBUNIT RIESKE, MITOCHONDRIAL"/>
    <property type="match status" value="1"/>
</dbReference>
<protein>
    <recommendedName>
        <fullName evidence="7">Rieske domain-containing protein</fullName>
    </recommendedName>
</protein>
<proteinExistence type="predicted"/>
<dbReference type="Gene3D" id="2.102.10.10">
    <property type="entry name" value="Rieske [2Fe-2S] iron-sulphur domain"/>
    <property type="match status" value="1"/>
</dbReference>
<keyword evidence="2" id="KW-0479">Metal-binding</keyword>
<sequence length="241" mass="25397">MMMAMKRQMNRRGALRTLVFASVCGGACGVGPGRWFVSGVQAGETAVFRMSFDDFSQLKNSYGSVRLNVPGIPSSSSQIVVTRMPGNQFYAVSAKCTHKGVAVNAFKKGVGLRCPAHGSQFEANGKVVKSPARSSLKSYKATYNGSDAVSVEFPNLGYSVATEFVEAGAGGRVKLEFKTLSGMDYSVQVRGTVNGGESAKAQFSLSPGGTLNKTSIGGNGNTVSLYIAPTQEAGFITIMRE</sequence>
<dbReference type="PROSITE" id="PS51296">
    <property type="entry name" value="RIESKE"/>
    <property type="match status" value="1"/>
</dbReference>
<dbReference type="PRINTS" id="PR00162">
    <property type="entry name" value="RIESKE"/>
</dbReference>
<organism evidence="8">
    <name type="scientific">marine metagenome</name>
    <dbReference type="NCBI Taxonomy" id="408172"/>
    <lineage>
        <taxon>unclassified sequences</taxon>
        <taxon>metagenomes</taxon>
        <taxon>ecological metagenomes</taxon>
    </lineage>
</organism>
<dbReference type="GO" id="GO:0016020">
    <property type="term" value="C:membrane"/>
    <property type="evidence" value="ECO:0007669"/>
    <property type="project" value="InterPro"/>
</dbReference>
<dbReference type="SUPFAM" id="SSF50022">
    <property type="entry name" value="ISP domain"/>
    <property type="match status" value="1"/>
</dbReference>
<dbReference type="CDD" id="cd03467">
    <property type="entry name" value="Rieske"/>
    <property type="match status" value="1"/>
</dbReference>
<dbReference type="Pfam" id="PF00355">
    <property type="entry name" value="Rieske"/>
    <property type="match status" value="1"/>
</dbReference>
<evidence type="ECO:0000256" key="6">
    <source>
        <dbReference type="ARBA" id="ARBA00034078"/>
    </source>
</evidence>
<name>A0A381WVP5_9ZZZZ</name>
<accession>A0A381WVP5</accession>
<feature type="domain" description="Rieske" evidence="7">
    <location>
        <begin position="78"/>
        <end position="150"/>
    </location>
</feature>
<evidence type="ECO:0000256" key="4">
    <source>
        <dbReference type="ARBA" id="ARBA00023014"/>
    </source>
</evidence>
<dbReference type="InterPro" id="IPR014349">
    <property type="entry name" value="Rieske_Fe-S_prot"/>
</dbReference>
<reference evidence="8" key="1">
    <citation type="submission" date="2018-05" db="EMBL/GenBank/DDBJ databases">
        <authorList>
            <person name="Lanie J.A."/>
            <person name="Ng W.-L."/>
            <person name="Kazmierczak K.M."/>
            <person name="Andrzejewski T.M."/>
            <person name="Davidsen T.M."/>
            <person name="Wayne K.J."/>
            <person name="Tettelin H."/>
            <person name="Glass J.I."/>
            <person name="Rusch D."/>
            <person name="Podicherti R."/>
            <person name="Tsui H.-C.T."/>
            <person name="Winkler M.E."/>
        </authorList>
    </citation>
    <scope>NUCLEOTIDE SEQUENCE</scope>
</reference>
<comment type="cofactor">
    <cofactor evidence="6">
        <name>[2Fe-2S] cluster</name>
        <dbReference type="ChEBI" id="CHEBI:190135"/>
    </cofactor>
</comment>
<evidence type="ECO:0000259" key="7">
    <source>
        <dbReference type="PROSITE" id="PS51296"/>
    </source>
</evidence>
<keyword evidence="1" id="KW-0001">2Fe-2S</keyword>
<evidence type="ECO:0000256" key="3">
    <source>
        <dbReference type="ARBA" id="ARBA00023004"/>
    </source>
</evidence>
<dbReference type="InterPro" id="IPR017941">
    <property type="entry name" value="Rieske_2Fe-2S"/>
</dbReference>
<dbReference type="GO" id="GO:0051537">
    <property type="term" value="F:2 iron, 2 sulfur cluster binding"/>
    <property type="evidence" value="ECO:0007669"/>
    <property type="project" value="UniProtKB-KW"/>
</dbReference>
<dbReference type="AlphaFoldDB" id="A0A381WVP5"/>
<evidence type="ECO:0000256" key="2">
    <source>
        <dbReference type="ARBA" id="ARBA00022723"/>
    </source>
</evidence>
<evidence type="ECO:0000256" key="5">
    <source>
        <dbReference type="ARBA" id="ARBA00023157"/>
    </source>
</evidence>
<gene>
    <name evidence="8" type="ORF">METZ01_LOCUS109195</name>
</gene>
<dbReference type="EMBL" id="UINC01012976">
    <property type="protein sequence ID" value="SVA56341.1"/>
    <property type="molecule type" value="Genomic_DNA"/>
</dbReference>